<dbReference type="AlphaFoldDB" id="A0A1X2IPZ4"/>
<evidence type="ECO:0000313" key="2">
    <source>
        <dbReference type="EMBL" id="ORZ19581.1"/>
    </source>
</evidence>
<name>A0A1X2IPZ4_9FUNG</name>
<keyword evidence="3" id="KW-1185">Reference proteome</keyword>
<dbReference type="EMBL" id="MCGE01000007">
    <property type="protein sequence ID" value="ORZ19581.1"/>
    <property type="molecule type" value="Genomic_DNA"/>
</dbReference>
<sequence>MKFIYTLYTMCILILKPLSRCSFFLKTKIVFRRRCFFYKMDIYPYFLTCCPFSTFRISLLLFLQGVGESMVGDAPVERDMYLLTFL</sequence>
<keyword evidence="1" id="KW-1133">Transmembrane helix</keyword>
<evidence type="ECO:0000313" key="3">
    <source>
        <dbReference type="Proteomes" id="UP000193560"/>
    </source>
</evidence>
<dbReference type="Proteomes" id="UP000193560">
    <property type="component" value="Unassembled WGS sequence"/>
</dbReference>
<organism evidence="2 3">
    <name type="scientific">Absidia repens</name>
    <dbReference type="NCBI Taxonomy" id="90262"/>
    <lineage>
        <taxon>Eukaryota</taxon>
        <taxon>Fungi</taxon>
        <taxon>Fungi incertae sedis</taxon>
        <taxon>Mucoromycota</taxon>
        <taxon>Mucoromycotina</taxon>
        <taxon>Mucoromycetes</taxon>
        <taxon>Mucorales</taxon>
        <taxon>Cunninghamellaceae</taxon>
        <taxon>Absidia</taxon>
    </lineage>
</organism>
<reference evidence="2 3" key="1">
    <citation type="submission" date="2016-07" db="EMBL/GenBank/DDBJ databases">
        <title>Pervasive Adenine N6-methylation of Active Genes in Fungi.</title>
        <authorList>
            <consortium name="DOE Joint Genome Institute"/>
            <person name="Mondo S.J."/>
            <person name="Dannebaum R.O."/>
            <person name="Kuo R.C."/>
            <person name="Labutti K."/>
            <person name="Haridas S."/>
            <person name="Kuo A."/>
            <person name="Salamov A."/>
            <person name="Ahrendt S.R."/>
            <person name="Lipzen A."/>
            <person name="Sullivan W."/>
            <person name="Andreopoulos W.B."/>
            <person name="Clum A."/>
            <person name="Lindquist E."/>
            <person name="Daum C."/>
            <person name="Ramamoorthy G.K."/>
            <person name="Gryganskyi A."/>
            <person name="Culley D."/>
            <person name="Magnuson J.K."/>
            <person name="James T.Y."/>
            <person name="O'Malley M.A."/>
            <person name="Stajich J.E."/>
            <person name="Spatafora J.W."/>
            <person name="Visel A."/>
            <person name="Grigoriev I.V."/>
        </authorList>
    </citation>
    <scope>NUCLEOTIDE SEQUENCE [LARGE SCALE GENOMIC DNA]</scope>
    <source>
        <strain evidence="2 3">NRRL 1336</strain>
    </source>
</reference>
<feature type="transmembrane region" description="Helical" evidence="1">
    <location>
        <begin position="45"/>
        <end position="63"/>
    </location>
</feature>
<keyword evidence="1" id="KW-0812">Transmembrane</keyword>
<proteinExistence type="predicted"/>
<accession>A0A1X2IPZ4</accession>
<gene>
    <name evidence="2" type="ORF">BCR42DRAFT_410057</name>
</gene>
<evidence type="ECO:0000256" key="1">
    <source>
        <dbReference type="SAM" id="Phobius"/>
    </source>
</evidence>
<comment type="caution">
    <text evidence="2">The sequence shown here is derived from an EMBL/GenBank/DDBJ whole genome shotgun (WGS) entry which is preliminary data.</text>
</comment>
<protein>
    <submittedName>
        <fullName evidence="2">Uncharacterized protein</fullName>
    </submittedName>
</protein>
<keyword evidence="1" id="KW-0472">Membrane</keyword>